<keyword evidence="8" id="KW-0496">Mitochondrion</keyword>
<evidence type="ECO:0000256" key="1">
    <source>
        <dbReference type="ARBA" id="ARBA00004123"/>
    </source>
</evidence>
<dbReference type="InterPro" id="IPR026316">
    <property type="entry name" value="NSL2"/>
</dbReference>
<evidence type="ECO:0000256" key="13">
    <source>
        <dbReference type="ARBA" id="ARBA00093543"/>
    </source>
</evidence>
<dbReference type="FunCoup" id="R7UCU0">
    <property type="interactions" value="1918"/>
</dbReference>
<dbReference type="GO" id="GO:0005739">
    <property type="term" value="C:mitochondrion"/>
    <property type="evidence" value="ECO:0007669"/>
    <property type="project" value="UniProtKB-SubCell"/>
</dbReference>
<dbReference type="GO" id="GO:0006325">
    <property type="term" value="P:chromatin organization"/>
    <property type="evidence" value="ECO:0007669"/>
    <property type="project" value="UniProtKB-KW"/>
</dbReference>
<feature type="region of interest" description="Disordered" evidence="14">
    <location>
        <begin position="1"/>
        <end position="21"/>
    </location>
</feature>
<feature type="region of interest" description="Disordered" evidence="14">
    <location>
        <begin position="363"/>
        <end position="397"/>
    </location>
</feature>
<feature type="region of interest" description="Disordered" evidence="14">
    <location>
        <begin position="412"/>
        <end position="433"/>
    </location>
</feature>
<comment type="subunit">
    <text evidence="13">Component of the NSL complex at least composed of KAT8/MOF, KANSL1, KANSL2, KANSL3, MCRS1, PHF20, OGT1/OGT, WDR5 and HCFC1.</text>
</comment>
<feature type="compositionally biased region" description="Basic and acidic residues" evidence="14">
    <location>
        <begin position="416"/>
        <end position="433"/>
    </location>
</feature>
<feature type="domain" description="KANL2-like probable zinc-finger" evidence="15">
    <location>
        <begin position="305"/>
        <end position="355"/>
    </location>
</feature>
<dbReference type="STRING" id="283909.R7UCU0"/>
<dbReference type="PANTHER" id="PTHR13453">
    <property type="entry name" value="KAT8 REGULATORY NSL COMPLEX SUBUNIT 2"/>
    <property type="match status" value="1"/>
</dbReference>
<evidence type="ECO:0000256" key="5">
    <source>
        <dbReference type="ARBA" id="ARBA00022553"/>
    </source>
</evidence>
<evidence type="ECO:0000256" key="9">
    <source>
        <dbReference type="ARBA" id="ARBA00023242"/>
    </source>
</evidence>
<evidence type="ECO:0000256" key="2">
    <source>
        <dbReference type="ARBA" id="ARBA00004173"/>
    </source>
</evidence>
<dbReference type="GO" id="GO:0044545">
    <property type="term" value="C:NSL complex"/>
    <property type="evidence" value="ECO:0007669"/>
    <property type="project" value="TreeGrafter"/>
</dbReference>
<dbReference type="OrthoDB" id="677315at2759"/>
<evidence type="ECO:0000256" key="14">
    <source>
        <dbReference type="SAM" id="MobiDB-lite"/>
    </source>
</evidence>
<comment type="function">
    <text evidence="12">Non-catalytic component of the NSL histone acetyltransferase complex, a multiprotein complex that mediates histone H4 acetylation at 'Lys-5'- and 'Lys-8' (H4K5ac and H4K8ac) at transcription start sites and promotes transcription initiation. Required for NSL complex stability and for transcription of intraciliary transport genes in both ciliated and non-ciliated cells by regulating histone H4 acetylation at 'Lys-5'- and 'Lys-12' (H4K5ac and H4K12ac). This is necessary for cilium assembly in ciliated cells and for organization of the microtubule cytoskeleton in non-ciliated cells. Required within the NSL complex to maintain nuclear architecture stability by promoting KAT8-mediated acetylation of lamin LMNA.</text>
</comment>
<dbReference type="EMBL" id="AMQN01009182">
    <property type="status" value="NOT_ANNOTATED_CDS"/>
    <property type="molecule type" value="Genomic_DNA"/>
</dbReference>
<evidence type="ECO:0000313" key="16">
    <source>
        <dbReference type="EMBL" id="ELU01608.1"/>
    </source>
</evidence>
<dbReference type="GO" id="GO:0005634">
    <property type="term" value="C:nucleus"/>
    <property type="evidence" value="ECO:0007669"/>
    <property type="project" value="UniProtKB-SubCell"/>
</dbReference>
<dbReference type="InterPro" id="IPR025927">
    <property type="entry name" value="Znf_KANL2-like"/>
</dbReference>
<feature type="region of interest" description="Disordered" evidence="14">
    <location>
        <begin position="157"/>
        <end position="176"/>
    </location>
</feature>
<evidence type="ECO:0000313" key="17">
    <source>
        <dbReference type="EnsemblMetazoa" id="CapteP163655"/>
    </source>
</evidence>
<gene>
    <name evidence="16" type="ORF">CAPTEDRAFT_163655</name>
</gene>
<dbReference type="OMA" id="DKRESLC"/>
<dbReference type="PANTHER" id="PTHR13453:SF1">
    <property type="entry name" value="KAT8 REGULATORY NSL COMPLEX SUBUNIT 2"/>
    <property type="match status" value="1"/>
</dbReference>
<dbReference type="Pfam" id="PF13891">
    <property type="entry name" value="zf-C3HC3H_KANSL2"/>
    <property type="match status" value="2"/>
</dbReference>
<keyword evidence="7" id="KW-0156">Chromatin regulator</keyword>
<evidence type="ECO:0000256" key="11">
    <source>
        <dbReference type="ARBA" id="ARBA00033378"/>
    </source>
</evidence>
<feature type="compositionally biased region" description="Acidic residues" evidence="14">
    <location>
        <begin position="166"/>
        <end position="176"/>
    </location>
</feature>
<evidence type="ECO:0000256" key="8">
    <source>
        <dbReference type="ARBA" id="ARBA00023128"/>
    </source>
</evidence>
<dbReference type="EnsemblMetazoa" id="CapteT163655">
    <property type="protein sequence ID" value="CapteP163655"/>
    <property type="gene ID" value="CapteG163655"/>
</dbReference>
<keyword evidence="6" id="KW-0832">Ubl conjugation</keyword>
<evidence type="ECO:0000259" key="15">
    <source>
        <dbReference type="Pfam" id="PF13891"/>
    </source>
</evidence>
<reference evidence="16 18" key="2">
    <citation type="journal article" date="2013" name="Nature">
        <title>Insights into bilaterian evolution from three spiralian genomes.</title>
        <authorList>
            <person name="Simakov O."/>
            <person name="Marletaz F."/>
            <person name="Cho S.J."/>
            <person name="Edsinger-Gonzales E."/>
            <person name="Havlak P."/>
            <person name="Hellsten U."/>
            <person name="Kuo D.H."/>
            <person name="Larsson T."/>
            <person name="Lv J."/>
            <person name="Arendt D."/>
            <person name="Savage R."/>
            <person name="Osoegawa K."/>
            <person name="de Jong P."/>
            <person name="Grimwood J."/>
            <person name="Chapman J.A."/>
            <person name="Shapiro H."/>
            <person name="Aerts A."/>
            <person name="Otillar R.P."/>
            <person name="Terry A.Y."/>
            <person name="Boore J.L."/>
            <person name="Grigoriev I.V."/>
            <person name="Lindberg D.R."/>
            <person name="Seaver E.C."/>
            <person name="Weisblat D.A."/>
            <person name="Putnam N.H."/>
            <person name="Rokhsar D.S."/>
        </authorList>
    </citation>
    <scope>NUCLEOTIDE SEQUENCE</scope>
    <source>
        <strain evidence="16 18">I ESC-2004</strain>
    </source>
</reference>
<organism evidence="16">
    <name type="scientific">Capitella teleta</name>
    <name type="common">Polychaete worm</name>
    <dbReference type="NCBI Taxonomy" id="283909"/>
    <lineage>
        <taxon>Eukaryota</taxon>
        <taxon>Metazoa</taxon>
        <taxon>Spiralia</taxon>
        <taxon>Lophotrochozoa</taxon>
        <taxon>Annelida</taxon>
        <taxon>Polychaeta</taxon>
        <taxon>Sedentaria</taxon>
        <taxon>Scolecida</taxon>
        <taxon>Capitellidae</taxon>
        <taxon>Capitella</taxon>
    </lineage>
</organism>
<name>R7UCU0_CAPTE</name>
<dbReference type="EMBL" id="KB304887">
    <property type="protein sequence ID" value="ELU01608.1"/>
    <property type="molecule type" value="Genomic_DNA"/>
</dbReference>
<feature type="domain" description="KANL2-like probable zinc-finger" evidence="15">
    <location>
        <begin position="29"/>
        <end position="90"/>
    </location>
</feature>
<reference evidence="17" key="3">
    <citation type="submission" date="2015-06" db="UniProtKB">
        <authorList>
            <consortium name="EnsemblMetazoa"/>
        </authorList>
    </citation>
    <scope>IDENTIFICATION</scope>
</reference>
<dbReference type="HOGENOM" id="CLU_029808_3_0_1"/>
<evidence type="ECO:0000256" key="6">
    <source>
        <dbReference type="ARBA" id="ARBA00022843"/>
    </source>
</evidence>
<reference evidence="18" key="1">
    <citation type="submission" date="2012-12" db="EMBL/GenBank/DDBJ databases">
        <authorList>
            <person name="Hellsten U."/>
            <person name="Grimwood J."/>
            <person name="Chapman J.A."/>
            <person name="Shapiro H."/>
            <person name="Aerts A."/>
            <person name="Otillar R.P."/>
            <person name="Terry A.Y."/>
            <person name="Boore J.L."/>
            <person name="Simakov O."/>
            <person name="Marletaz F."/>
            <person name="Cho S.-J."/>
            <person name="Edsinger-Gonzales E."/>
            <person name="Havlak P."/>
            <person name="Kuo D.-H."/>
            <person name="Larsson T."/>
            <person name="Lv J."/>
            <person name="Arendt D."/>
            <person name="Savage R."/>
            <person name="Osoegawa K."/>
            <person name="de Jong P."/>
            <person name="Lindberg D.R."/>
            <person name="Seaver E.C."/>
            <person name="Weisblat D.A."/>
            <person name="Putnam N.H."/>
            <person name="Grigoriev I.V."/>
            <person name="Rokhsar D.S."/>
        </authorList>
    </citation>
    <scope>NUCLEOTIDE SEQUENCE</scope>
    <source>
        <strain evidence="18">I ESC-2004</strain>
    </source>
</reference>
<feature type="compositionally biased region" description="Acidic residues" evidence="14">
    <location>
        <begin position="374"/>
        <end position="383"/>
    </location>
</feature>
<dbReference type="AlphaFoldDB" id="R7UCU0"/>
<protein>
    <recommendedName>
        <fullName evidence="3">KAT8 regulatory NSL complex subunit 2</fullName>
    </recommendedName>
    <alternativeName>
        <fullName evidence="11">NSL complex protein NSL2</fullName>
    </alternativeName>
    <alternativeName>
        <fullName evidence="10">Non-specific lethal 2 homolog</fullName>
    </alternativeName>
</protein>
<evidence type="ECO:0000256" key="4">
    <source>
        <dbReference type="ARBA" id="ARBA00022499"/>
    </source>
</evidence>
<sequence>MKMSTIRSVPPPSSQKQKLRVEGSSSTQCLFSHRVCSQAKLPNYDFCLRHILEDKSSPYSQCNYVSNKRGKRCANATLKTERKDGYCAEHGNRILRNRQHRKRRPQETADTLLGALDHYVHSSKLTNGSSNGGRLSVASRALEYASSSDSDAECPLVENTWKGDGDSDAESVDSDQEDSLKHAGIYTAEEVALTTRDKLIRLQSLYIDQFKRLQNVMKDKRRNYLHQLKQEKDAIGNIHSTEEDPLERRRYENLQATKRYHKRFGKEALIHRQSKERRIAVSEGVNYKAPVFAKCIFQTDGPRGLKCGSRAVPLSKYCFMHIQHDPHQVLFGSCQFQGGACVRPVPRALSLCHLHSQPECLPLRYPRPPPSPPQEEDDEEDPRDESIDVVGNTSDVKFDLSTTSMEINFKSSRVQSDVKDEQKEEIMKNDEVK</sequence>
<evidence type="ECO:0000256" key="10">
    <source>
        <dbReference type="ARBA" id="ARBA00032947"/>
    </source>
</evidence>
<evidence type="ECO:0000256" key="7">
    <source>
        <dbReference type="ARBA" id="ARBA00022853"/>
    </source>
</evidence>
<keyword evidence="18" id="KW-1185">Reference proteome</keyword>
<keyword evidence="5" id="KW-0597">Phosphoprotein</keyword>
<evidence type="ECO:0000313" key="18">
    <source>
        <dbReference type="Proteomes" id="UP000014760"/>
    </source>
</evidence>
<comment type="subcellular location">
    <subcellularLocation>
        <location evidence="2">Mitochondrion</location>
    </subcellularLocation>
    <subcellularLocation>
        <location evidence="1">Nucleus</location>
    </subcellularLocation>
</comment>
<keyword evidence="9" id="KW-0539">Nucleus</keyword>
<evidence type="ECO:0000256" key="3">
    <source>
        <dbReference type="ARBA" id="ARBA00015508"/>
    </source>
</evidence>
<dbReference type="Proteomes" id="UP000014760">
    <property type="component" value="Unassembled WGS sequence"/>
</dbReference>
<evidence type="ECO:0000256" key="12">
    <source>
        <dbReference type="ARBA" id="ARBA00093359"/>
    </source>
</evidence>
<keyword evidence="4" id="KW-1017">Isopeptide bond</keyword>
<proteinExistence type="predicted"/>
<accession>R7UCU0</accession>